<evidence type="ECO:0000256" key="12">
    <source>
        <dbReference type="ARBA" id="ARBA00023026"/>
    </source>
</evidence>
<comment type="similarity">
    <text evidence="4 14">Belongs to the LRR-containing bacterial E3 ligase family.</text>
</comment>
<comment type="subcellular location">
    <subcellularLocation>
        <location evidence="2">Host cytoplasm</location>
    </subcellularLocation>
    <subcellularLocation>
        <location evidence="3">Secreted</location>
    </subcellularLocation>
</comment>
<dbReference type="PROSITE" id="PS51450">
    <property type="entry name" value="LRR"/>
    <property type="match status" value="1"/>
</dbReference>
<reference evidence="17" key="1">
    <citation type="submission" date="2024-07" db="EMBL/GenBank/DDBJ databases">
        <title>Identification and characteristics of a novel species of coltsfoot's symbiotic bacteria.</title>
        <authorList>
            <person name="Juszczyk A."/>
            <person name="Jasielczuk I."/>
            <person name="Gurgul A."/>
            <person name="Rogala M."/>
            <person name="Kowalczyk A."/>
            <person name="Szmatola T."/>
            <person name="Kosecka-Strojek M."/>
            <person name="Arent Z."/>
            <person name="Latowski D."/>
        </authorList>
    </citation>
    <scope>NUCLEOTIDE SEQUENCE</scope>
    <source>
        <strain evidence="17">Hg7Tf</strain>
    </source>
</reference>
<protein>
    <recommendedName>
        <fullName evidence="5">RING-type E3 ubiquitin transferase</fullName>
        <ecNumber evidence="5">2.3.2.27</ecNumber>
    </recommendedName>
</protein>
<dbReference type="InterPro" id="IPR001611">
    <property type="entry name" value="Leu-rich_rpt"/>
</dbReference>
<feature type="transmembrane region" description="Helical" evidence="15">
    <location>
        <begin position="401"/>
        <end position="425"/>
    </location>
</feature>
<dbReference type="Pfam" id="PF14496">
    <property type="entry name" value="NEL"/>
    <property type="match status" value="1"/>
</dbReference>
<proteinExistence type="inferred from homology"/>
<comment type="PTM">
    <text evidence="14">Ubiquitinated in the presence of host E1 ubiquitin-activating enzyme, E2 ubiquitin-conjugating enzyme and ubiquitin.</text>
</comment>
<evidence type="ECO:0000256" key="3">
    <source>
        <dbReference type="ARBA" id="ARBA00004613"/>
    </source>
</evidence>
<dbReference type="Gene3D" id="1.20.58.360">
    <property type="entry name" value="Shigella T3SS effector IpaH defines"/>
    <property type="match status" value="1"/>
</dbReference>
<feature type="active site" description="Glycyl thioester intermediate" evidence="14">
    <location>
        <position position="1301"/>
    </location>
</feature>
<evidence type="ECO:0000256" key="14">
    <source>
        <dbReference type="PROSITE-ProRule" id="PRU01398"/>
    </source>
</evidence>
<dbReference type="Pfam" id="PF20178">
    <property type="entry name" value="ToxA_N"/>
    <property type="match status" value="1"/>
</dbReference>
<dbReference type="GO" id="GO:0016567">
    <property type="term" value="P:protein ubiquitination"/>
    <property type="evidence" value="ECO:0007669"/>
    <property type="project" value="InterPro"/>
</dbReference>
<evidence type="ECO:0000256" key="13">
    <source>
        <dbReference type="ARBA" id="ARBA00023200"/>
    </source>
</evidence>
<evidence type="ECO:0000256" key="9">
    <source>
        <dbReference type="ARBA" id="ARBA00022737"/>
    </source>
</evidence>
<comment type="catalytic activity">
    <reaction evidence="1">
        <text>S-ubiquitinyl-[E2 ubiquitin-conjugating enzyme]-L-cysteine + [acceptor protein]-L-lysine = [E2 ubiquitin-conjugating enzyme]-L-cysteine + N(6)-ubiquitinyl-[acceptor protein]-L-lysine.</text>
        <dbReference type="EC" id="2.3.2.27"/>
    </reaction>
</comment>
<dbReference type="PROSITE" id="PS52053">
    <property type="entry name" value="NEL"/>
    <property type="match status" value="1"/>
</dbReference>
<evidence type="ECO:0000313" key="17">
    <source>
        <dbReference type="EMBL" id="XDK38108.1"/>
    </source>
</evidence>
<keyword evidence="15" id="KW-0812">Transmembrane</keyword>
<dbReference type="InterPro" id="IPR046673">
    <property type="entry name" value="ToxA_N"/>
</dbReference>
<dbReference type="InterPro" id="IPR032675">
    <property type="entry name" value="LRR_dom_sf"/>
</dbReference>
<keyword evidence="13 14" id="KW-1035">Host cytoplasm</keyword>
<feature type="domain" description="NEL" evidence="16">
    <location>
        <begin position="1213"/>
        <end position="1498"/>
    </location>
</feature>
<evidence type="ECO:0000256" key="2">
    <source>
        <dbReference type="ARBA" id="ARBA00004192"/>
    </source>
</evidence>
<organism evidence="17">
    <name type="scientific">Pseudomonas sp. Hg7Tf</name>
    <dbReference type="NCBI Taxonomy" id="3236988"/>
    <lineage>
        <taxon>Bacteria</taxon>
        <taxon>Pseudomonadati</taxon>
        <taxon>Pseudomonadota</taxon>
        <taxon>Gammaproteobacteria</taxon>
        <taxon>Pseudomonadales</taxon>
        <taxon>Pseudomonadaceae</taxon>
        <taxon>Pseudomonas</taxon>
    </lineage>
</organism>
<dbReference type="InterPro" id="IPR029487">
    <property type="entry name" value="NEL_dom"/>
</dbReference>
<dbReference type="RefSeq" id="WP_368491785.1">
    <property type="nucleotide sequence ID" value="NZ_CP162607.1"/>
</dbReference>
<dbReference type="EC" id="2.3.2.27" evidence="5"/>
<keyword evidence="6 14" id="KW-0964">Secreted</keyword>
<evidence type="ECO:0000256" key="5">
    <source>
        <dbReference type="ARBA" id="ARBA00012483"/>
    </source>
</evidence>
<evidence type="ECO:0000256" key="4">
    <source>
        <dbReference type="ARBA" id="ARBA00009868"/>
    </source>
</evidence>
<dbReference type="PANTHER" id="PTHR47114">
    <property type="match status" value="1"/>
</dbReference>
<keyword evidence="11 14" id="KW-0832">Ubl conjugation</keyword>
<keyword evidence="7" id="KW-0433">Leucine-rich repeat</keyword>
<evidence type="ECO:0000256" key="11">
    <source>
        <dbReference type="ARBA" id="ARBA00022843"/>
    </source>
</evidence>
<dbReference type="Pfam" id="PF00560">
    <property type="entry name" value="LRR_1"/>
    <property type="match status" value="1"/>
</dbReference>
<keyword evidence="8 14" id="KW-0808">Transferase</keyword>
<keyword evidence="9" id="KW-0677">Repeat</keyword>
<evidence type="ECO:0000259" key="16">
    <source>
        <dbReference type="PROSITE" id="PS52053"/>
    </source>
</evidence>
<dbReference type="Gene3D" id="3.80.10.10">
    <property type="entry name" value="Ribonuclease Inhibitor"/>
    <property type="match status" value="1"/>
</dbReference>
<dbReference type="PANTHER" id="PTHR47114:SF2">
    <property type="entry name" value="OLIGODENDROCYTE-MYELIN GLYCOPROTEIN"/>
    <property type="match status" value="1"/>
</dbReference>
<dbReference type="SMART" id="SM00369">
    <property type="entry name" value="LRR_TYP"/>
    <property type="match status" value="4"/>
</dbReference>
<evidence type="ECO:0000256" key="6">
    <source>
        <dbReference type="ARBA" id="ARBA00022525"/>
    </source>
</evidence>
<evidence type="ECO:0000256" key="8">
    <source>
        <dbReference type="ARBA" id="ARBA00022679"/>
    </source>
</evidence>
<keyword evidence="15" id="KW-0472">Membrane</keyword>
<dbReference type="EMBL" id="CP162607">
    <property type="protein sequence ID" value="XDK38108.1"/>
    <property type="molecule type" value="Genomic_DNA"/>
</dbReference>
<name>A0AB39I606_9PSED</name>
<keyword evidence="12" id="KW-0843">Virulence</keyword>
<sequence>MPHDPDIQGTDTLTLEQAFQDDLLAKRLPKWVLELSHDHLDPLCAALKTSLVCRQQLSTRIQSIQGIGDYVSAALQEGLDQRFGAGLDVSTLYFRQGYLVPSGEQIYTGRVPVMVPEYVQIPLLEAALNNFVADEAETQLPGSGLVTKVGEHLRRPTAIQFARLCRQLDMGARYQRHLDAILLSTSDQAAAGSSVRSLLLQLQRSTLLVDAYRARAEGVLSEAELELVSELCRDGRLPELEGARVVAKQLRVLDCDLEQIIVFDVLDEGWVRTTSKRVLVYIPGDPNGPWSAFPDLEQFTRKHLGKRLRDTSYLGFFSRFVRRRDSQRFFSKVVELYHDVAIWASRDLEEHMRAYPQPLFDYLASARIRQIKDDAAMIVPPVAQIDRAVQRDHERRLAAEGWALIGVAGLFVPAIGAVLLATMVWEMLSDVFHGIEDWHDGDTAAALDHLSNVAVDIAVAGATVAGISAGQRAWARSTLVDSMVAAPLEQGGAKLWSQDTTAFRSAAPQALPDVQGILREGGHAWIEMAGYHYPAHQRVSDGQWQLIPCAGFGPLLCSNGGGAWRLASDQPSRWTDVHSMFRRLGGMFGDLDDAHIDAVMNIHGLGADNLRALHMANQLPDPCLVDTVQRVHLQRRVLQLIEQLHAGEPIRDRSLLQHARLLPSTAGLSGAGLAEQLQLQRRQLLQGFYDSVQPSDTQPVAVLRNVFPALHHRAAQALVDAADAHDFRRLTAEQRVSMSLGESARASVTRIRRIRVLEALRFDMPQSADLGRVAIGLLADLPSASLGVRWHLLDGGLGGPVLAEGEEGMSDFNLIHFNGRFLLLDQHYVAQGEPGELFGVMASAYSANQRAAMGLSPGGEGLRQWLVGQADARPHAVERLLTPARAGSFNAPRRLEDGRFGYLLSGRWFIRGRRQGRPQALSDRVHGLFPDLDQEQIDMWLREVQASGQRVEPLLERLREQFLILERHMQGWVAELPEEEREQRQYFSNSLIKCWQRSTSEEFRQRPEPICLWWSQMGARTGGLPDLPEQIRFRSVAVMSLRQMDISVLPDGFLRAFDNLRVLELPGNTLTRLPMGLQRMRRLQCLDLTSNRIRLDPGQSTILAGCEQLSYLNLSDNPLGRAFSVRAMTHLTELRLNDTQIDCLPYGILECLRLHTLDVRNNRITSLPPGFFQARPWIEGQVWLHGNQLSAEQAQALQAALGLQRPLESPQGPDLFPRMRWLDAVAPQDRDDLGSSWALVESNEGSESFFELLKGLIQTADFRSPVGSRNLASRVLVMLRAMVDDEGLCTELFTNAQNVTCQDSVALRFSDLEVRMQVWEAQRDALAGNQELALLHLGRQLWRLDAVDRIALEDFLARRAAGGDPDEVEVVLAYRLALRADLDLPVRITTMRFQYLADVGTTRVEQARQRVLAAETSEQVARSLVERDFWQQYLRRTNQARFDELDEPYRTQIEALLADHEEEEAARLRQVVQLQAQRVQVEREVMLSITRSALDVEC</sequence>
<dbReference type="InterPro" id="IPR051071">
    <property type="entry name" value="LRR-bact_E3_ubiq_ligases"/>
</dbReference>
<evidence type="ECO:0000256" key="10">
    <source>
        <dbReference type="ARBA" id="ARBA00022786"/>
    </source>
</evidence>
<keyword evidence="15" id="KW-1133">Transmembrane helix</keyword>
<accession>A0AB39I606</accession>
<gene>
    <name evidence="17" type="ORF">AB4Y39_05410</name>
</gene>
<dbReference type="GO" id="GO:0030430">
    <property type="term" value="C:host cell cytoplasm"/>
    <property type="evidence" value="ECO:0007669"/>
    <property type="project" value="UniProtKB-SubCell"/>
</dbReference>
<evidence type="ECO:0000256" key="7">
    <source>
        <dbReference type="ARBA" id="ARBA00022614"/>
    </source>
</evidence>
<dbReference type="GO" id="GO:0061630">
    <property type="term" value="F:ubiquitin protein ligase activity"/>
    <property type="evidence" value="ECO:0007669"/>
    <property type="project" value="UniProtKB-EC"/>
</dbReference>
<keyword evidence="10 14" id="KW-0833">Ubl conjugation pathway</keyword>
<dbReference type="GO" id="GO:0005576">
    <property type="term" value="C:extracellular region"/>
    <property type="evidence" value="ECO:0007669"/>
    <property type="project" value="UniProtKB-SubCell"/>
</dbReference>
<evidence type="ECO:0000256" key="15">
    <source>
        <dbReference type="SAM" id="Phobius"/>
    </source>
</evidence>
<dbReference type="InterPro" id="IPR003591">
    <property type="entry name" value="Leu-rich_rpt_typical-subtyp"/>
</dbReference>
<dbReference type="SUPFAM" id="SSF52058">
    <property type="entry name" value="L domain-like"/>
    <property type="match status" value="1"/>
</dbReference>
<evidence type="ECO:0000256" key="1">
    <source>
        <dbReference type="ARBA" id="ARBA00000900"/>
    </source>
</evidence>